<dbReference type="PANTHER" id="PTHR10366">
    <property type="entry name" value="NAD DEPENDENT EPIMERASE/DEHYDRATASE"/>
    <property type="match status" value="1"/>
</dbReference>
<dbReference type="SUPFAM" id="SSF51735">
    <property type="entry name" value="NAD(P)-binding Rossmann-fold domains"/>
    <property type="match status" value="1"/>
</dbReference>
<dbReference type="InterPro" id="IPR036291">
    <property type="entry name" value="NAD(P)-bd_dom_sf"/>
</dbReference>
<dbReference type="GO" id="GO:0016616">
    <property type="term" value="F:oxidoreductase activity, acting on the CH-OH group of donors, NAD or NADP as acceptor"/>
    <property type="evidence" value="ECO:0007669"/>
    <property type="project" value="TreeGrafter"/>
</dbReference>
<gene>
    <name evidence="5" type="ORF">Lalb_Chr09g0327141</name>
</gene>
<protein>
    <submittedName>
        <fullName evidence="5">Putative anthocyanidin reductase ((2R,3R)-flavan-3-ol-forming)</fullName>
    </submittedName>
</protein>
<evidence type="ECO:0000256" key="2">
    <source>
        <dbReference type="ARBA" id="ARBA00023002"/>
    </source>
</evidence>
<accession>A0A6A4Q0D4</accession>
<evidence type="ECO:0000256" key="4">
    <source>
        <dbReference type="ARBA" id="ARBA00023445"/>
    </source>
</evidence>
<dbReference type="OrthoDB" id="2735536at2759"/>
<dbReference type="PANTHER" id="PTHR10366:SF288">
    <property type="entry name" value="ANTHOCYANIDIN REDUCTASE"/>
    <property type="match status" value="1"/>
</dbReference>
<keyword evidence="3" id="KW-0284">Flavonoid biosynthesis</keyword>
<keyword evidence="1" id="KW-0521">NADP</keyword>
<evidence type="ECO:0000256" key="3">
    <source>
        <dbReference type="ARBA" id="ARBA00023241"/>
    </source>
</evidence>
<dbReference type="EMBL" id="WOCE01000009">
    <property type="protein sequence ID" value="KAE9607162.1"/>
    <property type="molecule type" value="Genomic_DNA"/>
</dbReference>
<dbReference type="GO" id="GO:0033729">
    <property type="term" value="F:anthocyanidin reductase activity"/>
    <property type="evidence" value="ECO:0007669"/>
    <property type="project" value="TreeGrafter"/>
</dbReference>
<dbReference type="GO" id="GO:0009813">
    <property type="term" value="P:flavonoid biosynthetic process"/>
    <property type="evidence" value="ECO:0007669"/>
    <property type="project" value="UniProtKB-KW"/>
</dbReference>
<sequence length="61" mass="6887">MQLLSGSVSITHVEDVCRAHVFLAEKESASGRYICCAHNTSIRDLARFLSERYPQYSIPTK</sequence>
<reference evidence="6" key="1">
    <citation type="journal article" date="2020" name="Nat. Commun.">
        <title>Genome sequence of the cluster root forming white lupin.</title>
        <authorList>
            <person name="Hufnagel B."/>
            <person name="Marques A."/>
            <person name="Soriano A."/>
            <person name="Marques L."/>
            <person name="Divol F."/>
            <person name="Doumas P."/>
            <person name="Sallet E."/>
            <person name="Mancinotti D."/>
            <person name="Carrere S."/>
            <person name="Marande W."/>
            <person name="Arribat S."/>
            <person name="Keller J."/>
            <person name="Huneau C."/>
            <person name="Blein T."/>
            <person name="Aime D."/>
            <person name="Laguerre M."/>
            <person name="Taylor J."/>
            <person name="Schubert V."/>
            <person name="Nelson M."/>
            <person name="Geu-Flores F."/>
            <person name="Crespi M."/>
            <person name="Gallardo-Guerrero K."/>
            <person name="Delaux P.-M."/>
            <person name="Salse J."/>
            <person name="Berges H."/>
            <person name="Guyot R."/>
            <person name="Gouzy J."/>
            <person name="Peret B."/>
        </authorList>
    </citation>
    <scope>NUCLEOTIDE SEQUENCE [LARGE SCALE GENOMIC DNA]</scope>
    <source>
        <strain evidence="6">cv. Amiga</strain>
    </source>
</reference>
<dbReference type="InterPro" id="IPR050425">
    <property type="entry name" value="NAD(P)_dehydrat-like"/>
</dbReference>
<organism evidence="5 6">
    <name type="scientific">Lupinus albus</name>
    <name type="common">White lupine</name>
    <name type="synonym">Lupinus termis</name>
    <dbReference type="NCBI Taxonomy" id="3870"/>
    <lineage>
        <taxon>Eukaryota</taxon>
        <taxon>Viridiplantae</taxon>
        <taxon>Streptophyta</taxon>
        <taxon>Embryophyta</taxon>
        <taxon>Tracheophyta</taxon>
        <taxon>Spermatophyta</taxon>
        <taxon>Magnoliopsida</taxon>
        <taxon>eudicotyledons</taxon>
        <taxon>Gunneridae</taxon>
        <taxon>Pentapetalae</taxon>
        <taxon>rosids</taxon>
        <taxon>fabids</taxon>
        <taxon>Fabales</taxon>
        <taxon>Fabaceae</taxon>
        <taxon>Papilionoideae</taxon>
        <taxon>50 kb inversion clade</taxon>
        <taxon>genistoids sensu lato</taxon>
        <taxon>core genistoids</taxon>
        <taxon>Genisteae</taxon>
        <taxon>Lupinus</taxon>
    </lineage>
</organism>
<dbReference type="AlphaFoldDB" id="A0A6A4Q0D4"/>
<keyword evidence="2" id="KW-0560">Oxidoreductase</keyword>
<evidence type="ECO:0000313" key="6">
    <source>
        <dbReference type="Proteomes" id="UP000447434"/>
    </source>
</evidence>
<name>A0A6A4Q0D4_LUPAL</name>
<comment type="similarity">
    <text evidence="4">Belongs to the NAD(P)-dependent epimerase/dehydratase family. Dihydroflavonol-4-reductase subfamily.</text>
</comment>
<dbReference type="Gene3D" id="3.40.50.720">
    <property type="entry name" value="NAD(P)-binding Rossmann-like Domain"/>
    <property type="match status" value="1"/>
</dbReference>
<dbReference type="Proteomes" id="UP000447434">
    <property type="component" value="Chromosome 9"/>
</dbReference>
<evidence type="ECO:0000313" key="5">
    <source>
        <dbReference type="EMBL" id="KAE9607162.1"/>
    </source>
</evidence>
<proteinExistence type="inferred from homology"/>
<comment type="caution">
    <text evidence="5">The sequence shown here is derived from an EMBL/GenBank/DDBJ whole genome shotgun (WGS) entry which is preliminary data.</text>
</comment>
<evidence type="ECO:0000256" key="1">
    <source>
        <dbReference type="ARBA" id="ARBA00022857"/>
    </source>
</evidence>
<keyword evidence="6" id="KW-1185">Reference proteome</keyword>